<dbReference type="EMBL" id="CAMAPE010000005">
    <property type="protein sequence ID" value="CAH9070399.1"/>
    <property type="molecule type" value="Genomic_DNA"/>
</dbReference>
<keyword evidence="4" id="KW-1185">Reference proteome</keyword>
<feature type="region of interest" description="Disordered" evidence="1">
    <location>
        <begin position="556"/>
        <end position="578"/>
    </location>
</feature>
<feature type="compositionally biased region" description="Basic and acidic residues" evidence="1">
    <location>
        <begin position="879"/>
        <end position="896"/>
    </location>
</feature>
<dbReference type="Gene3D" id="3.40.50.1010">
    <property type="entry name" value="5'-nuclease"/>
    <property type="match status" value="1"/>
</dbReference>
<dbReference type="OrthoDB" id="549353at2759"/>
<dbReference type="Pfam" id="PF01936">
    <property type="entry name" value="NYN"/>
    <property type="match status" value="1"/>
</dbReference>
<feature type="region of interest" description="Disordered" evidence="1">
    <location>
        <begin position="861"/>
        <end position="896"/>
    </location>
</feature>
<dbReference type="Gene3D" id="3.30.420.610">
    <property type="entry name" value="LOTUS domain-like"/>
    <property type="match status" value="2"/>
</dbReference>
<feature type="region of interest" description="Disordered" evidence="1">
    <location>
        <begin position="243"/>
        <end position="264"/>
    </location>
</feature>
<dbReference type="CDD" id="cd08824">
    <property type="entry name" value="LOTUS"/>
    <property type="match status" value="2"/>
</dbReference>
<evidence type="ECO:0000313" key="4">
    <source>
        <dbReference type="Proteomes" id="UP001152484"/>
    </source>
</evidence>
<dbReference type="InterPro" id="IPR024768">
    <property type="entry name" value="Marf1"/>
</dbReference>
<feature type="region of interest" description="Disordered" evidence="1">
    <location>
        <begin position="695"/>
        <end position="727"/>
    </location>
</feature>
<dbReference type="Pfam" id="PF12872">
    <property type="entry name" value="OST-HTH"/>
    <property type="match status" value="2"/>
</dbReference>
<gene>
    <name evidence="3" type="ORF">CEURO_LOCUS3644</name>
</gene>
<dbReference type="InterPro" id="IPR025605">
    <property type="entry name" value="OST-HTH/LOTUS_dom"/>
</dbReference>
<dbReference type="PROSITE" id="PS51644">
    <property type="entry name" value="HTH_OST"/>
    <property type="match status" value="2"/>
</dbReference>
<dbReference type="PANTHER" id="PTHR14379:SF6">
    <property type="entry name" value="EMB|CAB71880.1"/>
    <property type="match status" value="1"/>
</dbReference>
<evidence type="ECO:0000259" key="2">
    <source>
        <dbReference type="PROSITE" id="PS51644"/>
    </source>
</evidence>
<feature type="region of interest" description="Disordered" evidence="1">
    <location>
        <begin position="362"/>
        <end position="386"/>
    </location>
</feature>
<feature type="region of interest" description="Disordered" evidence="1">
    <location>
        <begin position="475"/>
        <end position="495"/>
    </location>
</feature>
<dbReference type="GO" id="GO:0010468">
    <property type="term" value="P:regulation of gene expression"/>
    <property type="evidence" value="ECO:0007669"/>
    <property type="project" value="InterPro"/>
</dbReference>
<protein>
    <recommendedName>
        <fullName evidence="2">HTH OST-type domain-containing protein</fullName>
    </recommendedName>
</protein>
<evidence type="ECO:0000313" key="3">
    <source>
        <dbReference type="EMBL" id="CAH9070399.1"/>
    </source>
</evidence>
<dbReference type="AlphaFoldDB" id="A0A9P0YPJ0"/>
<dbReference type="InterPro" id="IPR041966">
    <property type="entry name" value="LOTUS-like"/>
</dbReference>
<feature type="compositionally biased region" description="Basic and acidic residues" evidence="1">
    <location>
        <begin position="557"/>
        <end position="576"/>
    </location>
</feature>
<feature type="compositionally biased region" description="Basic and acidic residues" evidence="1">
    <location>
        <begin position="247"/>
        <end position="260"/>
    </location>
</feature>
<name>A0A9P0YPJ0_CUSEU</name>
<proteinExistence type="predicted"/>
<sequence>MSKMRPVFSRPLFTIILHSKNDSAIITRKKLFQFAPFSTATSQSSHHSSYQSRRNEEDVRNVKVSVWWDFENCTLPPGVNVFRVAHSITAAVRASGIKGPIQITAFGDIVQLPRANQEALSSTGINLTHIPNGGKSSADRSLLVDLMYWVSQNPPPAHLFLISGDSGFAGVLHRLRMNNYNILLAGPEKVSGSLYSAASIMWQWNALLRGEDLTGKHFNHPPDGPYGSWYGHYKAPLEDPFAVMESPHTEDPSSDSKSDPNPRPIPKAVLKYIRHILGSNSKGILITDLRAELAKSNLSIDKDFYGYKKFSRFLLSMPQILKLQPSGNQLLVHGVNSKTSEQNECGSLGIPVDPTGIVGESQSAVSRNRPNNTNISSAESSTGTVLPTPYSVQKVETMSQKVQDPSTKVIQCPLPKAQEHSITEKTPLARINVTKTEVSGSQLHSTEDSSSHVHSQGILKGFWRKWFGARENDAKEVSSNSSDEIPAEQKKVKEPDVKLMSPSENIKSLDHSLHSGAEEKIDDKTTASSHQYIVDKSSRESGFFNRIWSWFGSRKSPCHEDNSNPEPDKKTTEDKPGSLTHEIFSKDSFWKDMEAFLDSKQGSTLVIHSRTRLQLSQNLKAHGPSVLRSLCDSDLLHLVDLLISDKKWVEERIHRTFPFKLSQPAVKAVVNDASSHSSTGLSGLFQHTHPLTNSLEKSQEQDGENNKRQNPPNSVSPPILEESSFGGKSRNDILIDCMKLVQDVVKEYPEGYNVGSFRKLFLETHGYSLDLQKLGYQKLVNLLNIIPGIRVESNHIIPSGKVVPESPTTDEFCFKESSSDRKMLLDASRKKVDYDVGCYSTWAEELGPISKKKTKKVDEIEYEPLSDDDDDGFSDLDEEKTKPEETSRKAVGTSKEEESSLLQILDSWYSRKEGIVDDGEVTVVECSSKPLSSSSSSSSYSNVDTTSTVLMNSSSGKRSCRMGSKSYSFVSDDQTGDCRDEVLEGILNSLNKSEEKPVAGPKT</sequence>
<feature type="domain" description="HTH OST-type" evidence="2">
    <location>
        <begin position="733"/>
        <end position="807"/>
    </location>
</feature>
<reference evidence="3" key="1">
    <citation type="submission" date="2022-07" db="EMBL/GenBank/DDBJ databases">
        <authorList>
            <person name="Macas J."/>
            <person name="Novak P."/>
            <person name="Neumann P."/>
        </authorList>
    </citation>
    <scope>NUCLEOTIDE SEQUENCE</scope>
</reference>
<organism evidence="3 4">
    <name type="scientific">Cuscuta europaea</name>
    <name type="common">European dodder</name>
    <dbReference type="NCBI Taxonomy" id="41803"/>
    <lineage>
        <taxon>Eukaryota</taxon>
        <taxon>Viridiplantae</taxon>
        <taxon>Streptophyta</taxon>
        <taxon>Embryophyta</taxon>
        <taxon>Tracheophyta</taxon>
        <taxon>Spermatophyta</taxon>
        <taxon>Magnoliopsida</taxon>
        <taxon>eudicotyledons</taxon>
        <taxon>Gunneridae</taxon>
        <taxon>Pentapetalae</taxon>
        <taxon>asterids</taxon>
        <taxon>lamiids</taxon>
        <taxon>Solanales</taxon>
        <taxon>Convolvulaceae</taxon>
        <taxon>Cuscuteae</taxon>
        <taxon>Cuscuta</taxon>
        <taxon>Cuscuta subgen. Cuscuta</taxon>
    </lineage>
</organism>
<dbReference type="CDD" id="cd10910">
    <property type="entry name" value="PIN_limkain_b1_N_like"/>
    <property type="match status" value="1"/>
</dbReference>
<evidence type="ECO:0000256" key="1">
    <source>
        <dbReference type="SAM" id="MobiDB-lite"/>
    </source>
</evidence>
<feature type="domain" description="HTH OST-type" evidence="2">
    <location>
        <begin position="265"/>
        <end position="336"/>
    </location>
</feature>
<dbReference type="GO" id="GO:0004540">
    <property type="term" value="F:RNA nuclease activity"/>
    <property type="evidence" value="ECO:0007669"/>
    <property type="project" value="InterPro"/>
</dbReference>
<dbReference type="Proteomes" id="UP001152484">
    <property type="component" value="Unassembled WGS sequence"/>
</dbReference>
<dbReference type="PANTHER" id="PTHR14379">
    <property type="entry name" value="LIMKAIN B LKAP"/>
    <property type="match status" value="1"/>
</dbReference>
<accession>A0A9P0YPJ0</accession>
<feature type="compositionally biased region" description="Acidic residues" evidence="1">
    <location>
        <begin position="861"/>
        <end position="878"/>
    </location>
</feature>
<dbReference type="InterPro" id="IPR021139">
    <property type="entry name" value="NYN"/>
</dbReference>
<comment type="caution">
    <text evidence="3">The sequence shown here is derived from an EMBL/GenBank/DDBJ whole genome shotgun (WGS) entry which is preliminary data.</text>
</comment>
<feature type="compositionally biased region" description="Basic and acidic residues" evidence="1">
    <location>
        <begin position="697"/>
        <end position="707"/>
    </location>
</feature>
<dbReference type="GO" id="GO:0005777">
    <property type="term" value="C:peroxisome"/>
    <property type="evidence" value="ECO:0007669"/>
    <property type="project" value="InterPro"/>
</dbReference>